<dbReference type="Proteomes" id="UP000029833">
    <property type="component" value="Unassembled WGS sequence"/>
</dbReference>
<dbReference type="RefSeq" id="WP_157464227.1">
    <property type="nucleotide sequence ID" value="NZ_AXNT01000192.1"/>
</dbReference>
<comment type="caution">
    <text evidence="2">The sequence shown here is derived from an EMBL/GenBank/DDBJ whole genome shotgun (WGS) entry which is preliminary data.</text>
</comment>
<accession>A0A0A0B170</accession>
<feature type="compositionally biased region" description="Acidic residues" evidence="1">
    <location>
        <begin position="11"/>
        <end position="26"/>
    </location>
</feature>
<reference evidence="2 3" key="1">
    <citation type="submission" date="2013-10" db="EMBL/GenBank/DDBJ databases">
        <authorList>
            <person name="Wang G."/>
            <person name="Zhuang W."/>
        </authorList>
    </citation>
    <scope>NUCLEOTIDE SEQUENCE [LARGE SCALE GENOMIC DNA]</scope>
    <source>
        <strain evidence="2 3">DSM 20118</strain>
    </source>
</reference>
<keyword evidence="3" id="KW-1185">Reference proteome</keyword>
<protein>
    <submittedName>
        <fullName evidence="2">Uncharacterized protein</fullName>
    </submittedName>
</protein>
<evidence type="ECO:0000313" key="2">
    <source>
        <dbReference type="EMBL" id="KGM00555.1"/>
    </source>
</evidence>
<dbReference type="AlphaFoldDB" id="A0A0A0B170"/>
<organism evidence="2 3">
    <name type="scientific">Cellulomonas cellasea DSM 20118</name>
    <dbReference type="NCBI Taxonomy" id="1408250"/>
    <lineage>
        <taxon>Bacteria</taxon>
        <taxon>Bacillati</taxon>
        <taxon>Actinomycetota</taxon>
        <taxon>Actinomycetes</taxon>
        <taxon>Micrococcales</taxon>
        <taxon>Cellulomonadaceae</taxon>
        <taxon>Cellulomonas</taxon>
    </lineage>
</organism>
<dbReference type="EMBL" id="AXNT01000192">
    <property type="protein sequence ID" value="KGM00555.1"/>
    <property type="molecule type" value="Genomic_DNA"/>
</dbReference>
<evidence type="ECO:0000256" key="1">
    <source>
        <dbReference type="SAM" id="MobiDB-lite"/>
    </source>
</evidence>
<name>A0A0A0B170_9CELL</name>
<sequence>MSESTDRTPEADDTVDEILAEEETTEEDARSFPQVGSDDDPGSLMNM</sequence>
<feature type="compositionally biased region" description="Basic and acidic residues" evidence="1">
    <location>
        <begin position="1"/>
        <end position="10"/>
    </location>
</feature>
<dbReference type="STRING" id="1408250.Q760_07620"/>
<gene>
    <name evidence="2" type="ORF">Q760_07620</name>
</gene>
<feature type="region of interest" description="Disordered" evidence="1">
    <location>
        <begin position="1"/>
        <end position="47"/>
    </location>
</feature>
<evidence type="ECO:0000313" key="3">
    <source>
        <dbReference type="Proteomes" id="UP000029833"/>
    </source>
</evidence>
<proteinExistence type="predicted"/>